<dbReference type="PANTHER" id="PTHR17224:SF1">
    <property type="entry name" value="PEPTIDYL-TRNA HYDROLASE"/>
    <property type="match status" value="1"/>
</dbReference>
<dbReference type="EMBL" id="UINC01054550">
    <property type="protein sequence ID" value="SVB72397.1"/>
    <property type="molecule type" value="Genomic_DNA"/>
</dbReference>
<name>A0A382GCT5_9ZZZZ</name>
<dbReference type="EC" id="3.1.1.29" evidence="1"/>
<keyword evidence="4" id="KW-0694">RNA-binding</keyword>
<dbReference type="HAMAP" id="MF_00083">
    <property type="entry name" value="Pept_tRNA_hydro_bact"/>
    <property type="match status" value="1"/>
</dbReference>
<gene>
    <name evidence="6" type="ORF">METZ01_LOCUS225251</name>
</gene>
<keyword evidence="2" id="KW-0820">tRNA-binding</keyword>
<dbReference type="InterPro" id="IPR036416">
    <property type="entry name" value="Pept_tRNA_hydro_sf"/>
</dbReference>
<dbReference type="CDD" id="cd00462">
    <property type="entry name" value="PTH"/>
    <property type="match status" value="1"/>
</dbReference>
<evidence type="ECO:0000313" key="6">
    <source>
        <dbReference type="EMBL" id="SVB72397.1"/>
    </source>
</evidence>
<organism evidence="6">
    <name type="scientific">marine metagenome</name>
    <dbReference type="NCBI Taxonomy" id="408172"/>
    <lineage>
        <taxon>unclassified sequences</taxon>
        <taxon>metagenomes</taxon>
        <taxon>ecological metagenomes</taxon>
    </lineage>
</organism>
<proteinExistence type="inferred from homology"/>
<dbReference type="FunFam" id="3.40.50.1470:FF:000001">
    <property type="entry name" value="Peptidyl-tRNA hydrolase"/>
    <property type="match status" value="1"/>
</dbReference>
<dbReference type="PROSITE" id="PS01196">
    <property type="entry name" value="PEPT_TRNA_HYDROL_2"/>
    <property type="match status" value="1"/>
</dbReference>
<dbReference type="Pfam" id="PF01195">
    <property type="entry name" value="Pept_tRNA_hydro"/>
    <property type="match status" value="1"/>
</dbReference>
<keyword evidence="3" id="KW-0378">Hydrolase</keyword>
<accession>A0A382GCT5</accession>
<dbReference type="InterPro" id="IPR001328">
    <property type="entry name" value="Pept_tRNA_hydro"/>
</dbReference>
<dbReference type="PANTHER" id="PTHR17224">
    <property type="entry name" value="PEPTIDYL-TRNA HYDROLASE"/>
    <property type="match status" value="1"/>
</dbReference>
<dbReference type="GO" id="GO:0004045">
    <property type="term" value="F:peptidyl-tRNA hydrolase activity"/>
    <property type="evidence" value="ECO:0007669"/>
    <property type="project" value="UniProtKB-EC"/>
</dbReference>
<feature type="non-terminal residue" evidence="6">
    <location>
        <position position="1"/>
    </location>
</feature>
<dbReference type="NCBIfam" id="TIGR00447">
    <property type="entry name" value="pth"/>
    <property type="match status" value="1"/>
</dbReference>
<evidence type="ECO:0000256" key="5">
    <source>
        <dbReference type="ARBA" id="ARBA00038063"/>
    </source>
</evidence>
<evidence type="ECO:0000256" key="4">
    <source>
        <dbReference type="ARBA" id="ARBA00022884"/>
    </source>
</evidence>
<dbReference type="Gene3D" id="3.40.50.1470">
    <property type="entry name" value="Peptidyl-tRNA hydrolase"/>
    <property type="match status" value="1"/>
</dbReference>
<dbReference type="AlphaFoldDB" id="A0A382GCT5"/>
<dbReference type="InterPro" id="IPR018171">
    <property type="entry name" value="Pept_tRNA_hydro_CS"/>
</dbReference>
<evidence type="ECO:0000256" key="3">
    <source>
        <dbReference type="ARBA" id="ARBA00022801"/>
    </source>
</evidence>
<comment type="similarity">
    <text evidence="5">Belongs to the PTH family.</text>
</comment>
<reference evidence="6" key="1">
    <citation type="submission" date="2018-05" db="EMBL/GenBank/DDBJ databases">
        <authorList>
            <person name="Lanie J.A."/>
            <person name="Ng W.-L."/>
            <person name="Kazmierczak K.M."/>
            <person name="Andrzejewski T.M."/>
            <person name="Davidsen T.M."/>
            <person name="Wayne K.J."/>
            <person name="Tettelin H."/>
            <person name="Glass J.I."/>
            <person name="Rusch D."/>
            <person name="Podicherti R."/>
            <person name="Tsui H.-C.T."/>
            <person name="Winkler M.E."/>
        </authorList>
    </citation>
    <scope>NUCLEOTIDE SEQUENCE</scope>
</reference>
<evidence type="ECO:0000256" key="1">
    <source>
        <dbReference type="ARBA" id="ARBA00013260"/>
    </source>
</evidence>
<evidence type="ECO:0000256" key="2">
    <source>
        <dbReference type="ARBA" id="ARBA00022555"/>
    </source>
</evidence>
<dbReference type="PROSITE" id="PS01195">
    <property type="entry name" value="PEPT_TRNA_HYDROL_1"/>
    <property type="match status" value="1"/>
</dbReference>
<dbReference type="SUPFAM" id="SSF53178">
    <property type="entry name" value="Peptidyl-tRNA hydrolase-like"/>
    <property type="match status" value="1"/>
</dbReference>
<sequence length="221" mass="24280">RCKGTFLRGSNMNLLVGLGNPGLVYSENRHNLGFMVVDEIHRRYGFAPYRLKFDGELSEGKIGDAKVFLLKPTTFMNESGKCVGAAAGFYKIAPDKLVVLHDEIDLAPGKVRVKIGGGVAGHNGLKSIGQHFGQEFWRVRIGIGHPGEKDLVTGHVLRDFAPTERNWVSKIIDVIADAIPLLILGKDTEFMAKVGLASGLLQKVETKEKDWASNRQEESPK</sequence>
<protein>
    <recommendedName>
        <fullName evidence="1">peptidyl-tRNA hydrolase</fullName>
        <ecNumber evidence="1">3.1.1.29</ecNumber>
    </recommendedName>
</protein>
<dbReference type="GO" id="GO:0000049">
    <property type="term" value="F:tRNA binding"/>
    <property type="evidence" value="ECO:0007669"/>
    <property type="project" value="UniProtKB-KW"/>
</dbReference>